<keyword evidence="3" id="KW-0731">Sigma factor</keyword>
<evidence type="ECO:0000259" key="6">
    <source>
        <dbReference type="Pfam" id="PF04542"/>
    </source>
</evidence>
<sequence>MTLREDALQASYRRLERPLYNVLYRQLWQAQDCQDVIHDAFMRVWERRAKVDEDTLDALIWTTALNLSRNRLRWRRLWRQAPLDEVDAMAHDATDTEDFLATRRLRLAMRELPSTSRDVLLLAEFSGLRGAEIAKVLGIPAGTVASRKHHAMERLKALLGEAIDA</sequence>
<gene>
    <name evidence="8" type="ORF">SAMN05192579_10821</name>
</gene>
<dbReference type="RefSeq" id="WP_008208148.1">
    <property type="nucleotide sequence ID" value="NZ_FOSR01000008.1"/>
</dbReference>
<feature type="domain" description="RNA polymerase sigma-70 region 2" evidence="6">
    <location>
        <begin position="12"/>
        <end position="75"/>
    </location>
</feature>
<evidence type="ECO:0000256" key="1">
    <source>
        <dbReference type="ARBA" id="ARBA00010641"/>
    </source>
</evidence>
<dbReference type="EMBL" id="FOSR01000008">
    <property type="protein sequence ID" value="SFK87156.1"/>
    <property type="molecule type" value="Genomic_DNA"/>
</dbReference>
<dbReference type="SUPFAM" id="SSF88659">
    <property type="entry name" value="Sigma3 and sigma4 domains of RNA polymerase sigma factors"/>
    <property type="match status" value="1"/>
</dbReference>
<dbReference type="GO" id="GO:0016987">
    <property type="term" value="F:sigma factor activity"/>
    <property type="evidence" value="ECO:0007669"/>
    <property type="project" value="UniProtKB-KW"/>
</dbReference>
<dbReference type="Proteomes" id="UP000198725">
    <property type="component" value="Unassembled WGS sequence"/>
</dbReference>
<dbReference type="Pfam" id="PF04542">
    <property type="entry name" value="Sigma70_r2"/>
    <property type="match status" value="1"/>
</dbReference>
<keyword evidence="2" id="KW-0805">Transcription regulation</keyword>
<dbReference type="InterPro" id="IPR013324">
    <property type="entry name" value="RNA_pol_sigma_r3/r4-like"/>
</dbReference>
<dbReference type="GO" id="GO:0003677">
    <property type="term" value="F:DNA binding"/>
    <property type="evidence" value="ECO:0007669"/>
    <property type="project" value="UniProtKB-KW"/>
</dbReference>
<protein>
    <submittedName>
        <fullName evidence="8">RNA polymerase sigma-70 factor, ECF subfamily</fullName>
    </submittedName>
</protein>
<evidence type="ECO:0000256" key="2">
    <source>
        <dbReference type="ARBA" id="ARBA00023015"/>
    </source>
</evidence>
<name>A0A1I4D4T4_9GAMM</name>
<dbReference type="AlphaFoldDB" id="A0A1I4D4T4"/>
<dbReference type="Pfam" id="PF08281">
    <property type="entry name" value="Sigma70_r4_2"/>
    <property type="match status" value="1"/>
</dbReference>
<reference evidence="9" key="1">
    <citation type="submission" date="2016-10" db="EMBL/GenBank/DDBJ databases">
        <authorList>
            <person name="Varghese N."/>
            <person name="Submissions S."/>
        </authorList>
    </citation>
    <scope>NUCLEOTIDE SEQUENCE [LARGE SCALE GENOMIC DNA]</scope>
    <source>
        <strain evidence="9">MO64</strain>
    </source>
</reference>
<dbReference type="InterPro" id="IPR014284">
    <property type="entry name" value="RNA_pol_sigma-70_dom"/>
</dbReference>
<accession>A0A1I4D4T4</accession>
<keyword evidence="4" id="KW-0238">DNA-binding</keyword>
<dbReference type="PANTHER" id="PTHR43133">
    <property type="entry name" value="RNA POLYMERASE ECF-TYPE SIGMA FACTO"/>
    <property type="match status" value="1"/>
</dbReference>
<keyword evidence="5" id="KW-0804">Transcription</keyword>
<comment type="similarity">
    <text evidence="1">Belongs to the sigma-70 factor family. ECF subfamily.</text>
</comment>
<evidence type="ECO:0000256" key="4">
    <source>
        <dbReference type="ARBA" id="ARBA00023125"/>
    </source>
</evidence>
<dbReference type="InterPro" id="IPR036388">
    <property type="entry name" value="WH-like_DNA-bd_sf"/>
</dbReference>
<dbReference type="InterPro" id="IPR013249">
    <property type="entry name" value="RNA_pol_sigma70_r4_t2"/>
</dbReference>
<dbReference type="Gene3D" id="1.10.1740.10">
    <property type="match status" value="1"/>
</dbReference>
<dbReference type="SUPFAM" id="SSF88946">
    <property type="entry name" value="Sigma2 domain of RNA polymerase sigma factors"/>
    <property type="match status" value="1"/>
</dbReference>
<organism evidence="8 9">
    <name type="scientific">Rhodanobacter glycinis</name>
    <dbReference type="NCBI Taxonomy" id="582702"/>
    <lineage>
        <taxon>Bacteria</taxon>
        <taxon>Pseudomonadati</taxon>
        <taxon>Pseudomonadota</taxon>
        <taxon>Gammaproteobacteria</taxon>
        <taxon>Lysobacterales</taxon>
        <taxon>Rhodanobacteraceae</taxon>
        <taxon>Rhodanobacter</taxon>
    </lineage>
</organism>
<evidence type="ECO:0000313" key="8">
    <source>
        <dbReference type="EMBL" id="SFK87156.1"/>
    </source>
</evidence>
<feature type="domain" description="RNA polymerase sigma factor 70 region 4 type 2" evidence="7">
    <location>
        <begin position="103"/>
        <end position="155"/>
    </location>
</feature>
<evidence type="ECO:0000256" key="5">
    <source>
        <dbReference type="ARBA" id="ARBA00023163"/>
    </source>
</evidence>
<evidence type="ECO:0000259" key="7">
    <source>
        <dbReference type="Pfam" id="PF08281"/>
    </source>
</evidence>
<evidence type="ECO:0000256" key="3">
    <source>
        <dbReference type="ARBA" id="ARBA00023082"/>
    </source>
</evidence>
<dbReference type="Gene3D" id="1.10.10.10">
    <property type="entry name" value="Winged helix-like DNA-binding domain superfamily/Winged helix DNA-binding domain"/>
    <property type="match status" value="1"/>
</dbReference>
<dbReference type="GO" id="GO:0006352">
    <property type="term" value="P:DNA-templated transcription initiation"/>
    <property type="evidence" value="ECO:0007669"/>
    <property type="project" value="InterPro"/>
</dbReference>
<dbReference type="InterPro" id="IPR007627">
    <property type="entry name" value="RNA_pol_sigma70_r2"/>
</dbReference>
<dbReference type="InterPro" id="IPR013325">
    <property type="entry name" value="RNA_pol_sigma_r2"/>
</dbReference>
<evidence type="ECO:0000313" key="9">
    <source>
        <dbReference type="Proteomes" id="UP000198725"/>
    </source>
</evidence>
<dbReference type="NCBIfam" id="TIGR02937">
    <property type="entry name" value="sigma70-ECF"/>
    <property type="match status" value="1"/>
</dbReference>
<proteinExistence type="inferred from homology"/>
<dbReference type="InterPro" id="IPR039425">
    <property type="entry name" value="RNA_pol_sigma-70-like"/>
</dbReference>
<keyword evidence="9" id="KW-1185">Reference proteome</keyword>
<dbReference type="PANTHER" id="PTHR43133:SF8">
    <property type="entry name" value="RNA POLYMERASE SIGMA FACTOR HI_1459-RELATED"/>
    <property type="match status" value="1"/>
</dbReference>
<dbReference type="CDD" id="cd06171">
    <property type="entry name" value="Sigma70_r4"/>
    <property type="match status" value="1"/>
</dbReference>